<evidence type="ECO:0000313" key="2">
    <source>
        <dbReference type="EMBL" id="GFS42051.1"/>
    </source>
</evidence>
<organism evidence="2 3">
    <name type="scientific">Nephila pilipes</name>
    <name type="common">Giant wood spider</name>
    <name type="synonym">Nephila maculata</name>
    <dbReference type="NCBI Taxonomy" id="299642"/>
    <lineage>
        <taxon>Eukaryota</taxon>
        <taxon>Metazoa</taxon>
        <taxon>Ecdysozoa</taxon>
        <taxon>Arthropoda</taxon>
        <taxon>Chelicerata</taxon>
        <taxon>Arachnida</taxon>
        <taxon>Araneae</taxon>
        <taxon>Araneomorphae</taxon>
        <taxon>Entelegynae</taxon>
        <taxon>Araneoidea</taxon>
        <taxon>Nephilidae</taxon>
        <taxon>Nephila</taxon>
    </lineage>
</organism>
<reference evidence="2" key="1">
    <citation type="submission" date="2020-08" db="EMBL/GenBank/DDBJ databases">
        <title>Multicomponent nature underlies the extraordinary mechanical properties of spider dragline silk.</title>
        <authorList>
            <person name="Kono N."/>
            <person name="Nakamura H."/>
            <person name="Mori M."/>
            <person name="Yoshida Y."/>
            <person name="Ohtoshi R."/>
            <person name="Malay A.D."/>
            <person name="Moran D.A.P."/>
            <person name="Tomita M."/>
            <person name="Numata K."/>
            <person name="Arakawa K."/>
        </authorList>
    </citation>
    <scope>NUCLEOTIDE SEQUENCE</scope>
</reference>
<feature type="compositionally biased region" description="Acidic residues" evidence="1">
    <location>
        <begin position="10"/>
        <end position="22"/>
    </location>
</feature>
<keyword evidence="3" id="KW-1185">Reference proteome</keyword>
<evidence type="ECO:0000313" key="3">
    <source>
        <dbReference type="Proteomes" id="UP000887013"/>
    </source>
</evidence>
<name>A0A8X6MCP6_NEPPI</name>
<dbReference type="AlphaFoldDB" id="A0A8X6MCP6"/>
<dbReference type="Proteomes" id="UP000887013">
    <property type="component" value="Unassembled WGS sequence"/>
</dbReference>
<comment type="caution">
    <text evidence="2">The sequence shown here is derived from an EMBL/GenBank/DDBJ whole genome shotgun (WGS) entry which is preliminary data.</text>
</comment>
<sequence length="83" mass="9161">MCDDAKNENNGEEAEENVYPDEVDPTLVPGVCLMHLRHLKQIVGPETKVATLMSYGRPPSVFSLQVVPFESMILAGLLINGKY</sequence>
<dbReference type="EMBL" id="BMAW01043970">
    <property type="protein sequence ID" value="GFS42051.1"/>
    <property type="molecule type" value="Genomic_DNA"/>
</dbReference>
<proteinExistence type="predicted"/>
<evidence type="ECO:0000256" key="1">
    <source>
        <dbReference type="SAM" id="MobiDB-lite"/>
    </source>
</evidence>
<feature type="region of interest" description="Disordered" evidence="1">
    <location>
        <begin position="1"/>
        <end position="22"/>
    </location>
</feature>
<accession>A0A8X6MCP6</accession>
<gene>
    <name evidence="2" type="ORF">NPIL_380991</name>
</gene>
<protein>
    <submittedName>
        <fullName evidence="2">Uncharacterized protein</fullName>
    </submittedName>
</protein>